<gene>
    <name evidence="1" type="ORF">B4U80_03609</name>
</gene>
<keyword evidence="2" id="KW-1185">Reference proteome</keyword>
<proteinExistence type="predicted"/>
<protein>
    <submittedName>
        <fullName evidence="1">Proteasome subunit alpha type-6-like protein</fullName>
    </submittedName>
</protein>
<feature type="non-terminal residue" evidence="1">
    <location>
        <position position="1"/>
    </location>
</feature>
<keyword evidence="1" id="KW-0647">Proteasome</keyword>
<dbReference type="Proteomes" id="UP000288716">
    <property type="component" value="Unassembled WGS sequence"/>
</dbReference>
<reference evidence="1 2" key="1">
    <citation type="journal article" date="2018" name="Gigascience">
        <title>Genomes of trombidid mites reveal novel predicted allergens and laterally-transferred genes associated with secondary metabolism.</title>
        <authorList>
            <person name="Dong X."/>
            <person name="Chaisiri K."/>
            <person name="Xia D."/>
            <person name="Armstrong S.D."/>
            <person name="Fang Y."/>
            <person name="Donnelly M.J."/>
            <person name="Kadowaki T."/>
            <person name="McGarry J.W."/>
            <person name="Darby A.C."/>
            <person name="Makepeace B.L."/>
        </authorList>
    </citation>
    <scope>NUCLEOTIDE SEQUENCE [LARGE SCALE GENOMIC DNA]</scope>
    <source>
        <strain evidence="1">UoL-UT</strain>
    </source>
</reference>
<evidence type="ECO:0000313" key="2">
    <source>
        <dbReference type="Proteomes" id="UP000288716"/>
    </source>
</evidence>
<dbReference type="AlphaFoldDB" id="A0A443SH76"/>
<accession>A0A443SH76</accession>
<evidence type="ECO:0000313" key="1">
    <source>
        <dbReference type="EMBL" id="RWS26859.1"/>
    </source>
</evidence>
<dbReference type="VEuPathDB" id="VectorBase:LDEU005183"/>
<dbReference type="InterPro" id="IPR029055">
    <property type="entry name" value="Ntn_hydrolases_N"/>
</dbReference>
<organism evidence="1 2">
    <name type="scientific">Leptotrombidium deliense</name>
    <dbReference type="NCBI Taxonomy" id="299467"/>
    <lineage>
        <taxon>Eukaryota</taxon>
        <taxon>Metazoa</taxon>
        <taxon>Ecdysozoa</taxon>
        <taxon>Arthropoda</taxon>
        <taxon>Chelicerata</taxon>
        <taxon>Arachnida</taxon>
        <taxon>Acari</taxon>
        <taxon>Acariformes</taxon>
        <taxon>Trombidiformes</taxon>
        <taxon>Prostigmata</taxon>
        <taxon>Anystina</taxon>
        <taxon>Parasitengona</taxon>
        <taxon>Trombiculoidea</taxon>
        <taxon>Trombiculidae</taxon>
        <taxon>Leptotrombidium</taxon>
    </lineage>
</organism>
<dbReference type="SUPFAM" id="SSF56235">
    <property type="entry name" value="N-terminal nucleophile aminohydrolases (Ntn hydrolases)"/>
    <property type="match status" value="1"/>
</dbReference>
<dbReference type="Gene3D" id="3.60.20.10">
    <property type="entry name" value="Glutamine Phosphoribosylpyrophosphate, subunit 1, domain 1"/>
    <property type="match status" value="1"/>
</dbReference>
<comment type="caution">
    <text evidence="1">The sequence shown here is derived from an EMBL/GenBank/DDBJ whole genome shotgun (WGS) entry which is preliminary data.</text>
</comment>
<name>A0A443SH76_9ACAR</name>
<dbReference type="OrthoDB" id="5835702at2759"/>
<dbReference type="EMBL" id="NCKV01002423">
    <property type="protein sequence ID" value="RWS26859.1"/>
    <property type="molecule type" value="Genomic_DNA"/>
</dbReference>
<dbReference type="STRING" id="299467.A0A443SH76"/>
<sequence length="80" mass="8998">CAVGVKSVEVSNYLEKKLKKKMDYDKNQTIQMAISALSSVLGIDFKPSEIQVGVVDQSEKFEILNEQEIEKHLQAIAEKD</sequence>
<dbReference type="GO" id="GO:0000502">
    <property type="term" value="C:proteasome complex"/>
    <property type="evidence" value="ECO:0007669"/>
    <property type="project" value="UniProtKB-KW"/>
</dbReference>